<dbReference type="GO" id="GO:0004748">
    <property type="term" value="F:ribonucleoside-diphosphate reductase activity, thioredoxin disulfide as acceptor"/>
    <property type="evidence" value="ECO:0007669"/>
    <property type="project" value="UniProtKB-EC"/>
</dbReference>
<reference evidence="3" key="1">
    <citation type="submission" date="2022-09" db="EMBL/GenBank/DDBJ databases">
        <authorList>
            <person name="Duchaud E."/>
        </authorList>
    </citation>
    <scope>NUCLEOTIDE SEQUENCE</scope>
    <source>
        <strain evidence="3">TRV642</strain>
    </source>
</reference>
<feature type="domain" description="Ribonucleotide reductase large subunit C-terminal" evidence="2">
    <location>
        <begin position="409"/>
        <end position="560"/>
    </location>
</feature>
<evidence type="ECO:0000259" key="2">
    <source>
        <dbReference type="Pfam" id="PF02867"/>
    </source>
</evidence>
<dbReference type="GO" id="GO:0009263">
    <property type="term" value="P:deoxyribonucleotide biosynthetic process"/>
    <property type="evidence" value="ECO:0007669"/>
    <property type="project" value="TreeGrafter"/>
</dbReference>
<evidence type="ECO:0000256" key="1">
    <source>
        <dbReference type="ARBA" id="ARBA00010406"/>
    </source>
</evidence>
<dbReference type="Pfam" id="PF02867">
    <property type="entry name" value="Ribonuc_red_lgC"/>
    <property type="match status" value="3"/>
</dbReference>
<protein>
    <submittedName>
        <fullName evidence="3">Vitamin B12-dependent ribonucleoside-diphosphate reductase</fullName>
        <ecNumber evidence="3">1.17.4.1</ecNumber>
    </submittedName>
</protein>
<feature type="domain" description="Ribonucleotide reductase large subunit C-terminal" evidence="2">
    <location>
        <begin position="237"/>
        <end position="404"/>
    </location>
</feature>
<dbReference type="KEGG" id="fcs:TRV642_3079"/>
<evidence type="ECO:0000313" key="3">
    <source>
        <dbReference type="EMBL" id="CAI2767901.1"/>
    </source>
</evidence>
<dbReference type="NCBIfam" id="NF006577">
    <property type="entry name" value="PRK09102.1"/>
    <property type="match status" value="1"/>
</dbReference>
<dbReference type="InterPro" id="IPR000788">
    <property type="entry name" value="RNR_lg_C"/>
</dbReference>
<dbReference type="InterPro" id="IPR039718">
    <property type="entry name" value="Rrm1"/>
</dbReference>
<dbReference type="AlphaFoldDB" id="A0A9W4TJ80"/>
<dbReference type="GO" id="GO:0005971">
    <property type="term" value="C:ribonucleoside-diphosphate reductase complex"/>
    <property type="evidence" value="ECO:0007669"/>
    <property type="project" value="TreeGrafter"/>
</dbReference>
<dbReference type="PANTHER" id="PTHR11573">
    <property type="entry name" value="RIBONUCLEOSIDE-DIPHOSPHATE REDUCTASE LARGE CHAIN"/>
    <property type="match status" value="1"/>
</dbReference>
<feature type="domain" description="Ribonucleotide reductase large subunit C-terminal" evidence="2">
    <location>
        <begin position="112"/>
        <end position="232"/>
    </location>
</feature>
<dbReference type="PRINTS" id="PR01183">
    <property type="entry name" value="RIBORDTASEM1"/>
</dbReference>
<keyword evidence="3" id="KW-0560">Oxidoreductase</keyword>
<organism evidence="3 4">
    <name type="scientific">Flavobacterium collinsii</name>
    <dbReference type="NCBI Taxonomy" id="1114861"/>
    <lineage>
        <taxon>Bacteria</taxon>
        <taxon>Pseudomonadati</taxon>
        <taxon>Bacteroidota</taxon>
        <taxon>Flavobacteriia</taxon>
        <taxon>Flavobacteriales</taxon>
        <taxon>Flavobacteriaceae</taxon>
        <taxon>Flavobacterium</taxon>
    </lineage>
</organism>
<dbReference type="SUPFAM" id="SSF51998">
    <property type="entry name" value="PFL-like glycyl radical enzymes"/>
    <property type="match status" value="1"/>
</dbReference>
<dbReference type="EMBL" id="OX336425">
    <property type="protein sequence ID" value="CAI2767901.1"/>
    <property type="molecule type" value="Genomic_DNA"/>
</dbReference>
<dbReference type="InterPro" id="IPR013350">
    <property type="entry name" value="RNR_alpha"/>
</dbReference>
<dbReference type="EC" id="1.17.4.1" evidence="3"/>
<dbReference type="Gene3D" id="3.20.70.20">
    <property type="match status" value="1"/>
</dbReference>
<dbReference type="Proteomes" id="UP001152749">
    <property type="component" value="Chromosome"/>
</dbReference>
<name>A0A9W4TJ80_9FLAO</name>
<dbReference type="PANTHER" id="PTHR11573:SF6">
    <property type="entry name" value="RIBONUCLEOSIDE-DIPHOSPHATE REDUCTASE LARGE SUBUNIT"/>
    <property type="match status" value="1"/>
</dbReference>
<evidence type="ECO:0000313" key="4">
    <source>
        <dbReference type="Proteomes" id="UP001152749"/>
    </source>
</evidence>
<proteinExistence type="inferred from homology"/>
<dbReference type="NCBIfam" id="TIGR02510">
    <property type="entry name" value="NrdE-prime"/>
    <property type="match status" value="1"/>
</dbReference>
<sequence>MTKALPQTTCSKKQITIMNTIDTTSANSLPLSEADNKMWWKNSESEQILNRGYLLKGETVEGAIDRICTAAARRLYKPELKESFVEMIERGWMSISSPVWANMGTERGLPISCFNVHVPDEIEGITHKLGEVIMQTKIGGGTSGYFGELRERGSAVTDNGKSSGAVSFMKLFDTTMDTISQGGVRRGAFAAYLDVDHPDIEEFLKIKSIGNPIQNLFTGICVPDYWMQEMIDGDSDKRQIWAKVLESRQQKGLPYIFFSDNVNKNKPQVYKDKNLRINASNLCSEIMLPSSIDESFICCLSSMNLELYEEWKDTEAVKLAIFFLDAVLQEFIEKTEGNYYLSAANRFAKRHRALGLGVLGWHSYLQKNMIPFEGMEAKMKTTEIFKHISDKADKATQDLARIYGEPELLKGYGKRNTTTMAIAPTTSSSAILGQTSPGIEPFSSNYYKAGLSKGNFMRKNKYLKILLEKKGLDNEEVWREIMLNGGSVQHMTQLTKEEKDVFKTFKEISQLEIVQQAAIRQKFVDQGQSINLNIPADLPIKEVNRLLIEAWQLGIKSLYYQRSQSVSKELVTSLVSCSSCES</sequence>
<comment type="similarity">
    <text evidence="1">Belongs to the ribonucleoside diphosphate reductase large chain family.</text>
</comment>
<gene>
    <name evidence="3" type="primary">nrdZ</name>
    <name evidence="3" type="ORF">TRV642_3079</name>
</gene>
<dbReference type="GO" id="GO:0005524">
    <property type="term" value="F:ATP binding"/>
    <property type="evidence" value="ECO:0007669"/>
    <property type="project" value="TreeGrafter"/>
</dbReference>
<accession>A0A9W4TJ80</accession>